<evidence type="ECO:0000313" key="3">
    <source>
        <dbReference type="Proteomes" id="UP001334248"/>
    </source>
</evidence>
<keyword evidence="3" id="KW-1185">Reference proteome</keyword>
<dbReference type="RefSeq" id="XP_064728491.1">
    <property type="nucleotide sequence ID" value="XM_064876227.1"/>
</dbReference>
<feature type="compositionally biased region" description="Polar residues" evidence="1">
    <location>
        <begin position="263"/>
        <end position="277"/>
    </location>
</feature>
<protein>
    <submittedName>
        <fullName evidence="2">Uncharacterized protein</fullName>
    </submittedName>
</protein>
<reference evidence="2 3" key="1">
    <citation type="journal article" date="2023" name="Res Sq">
        <title>Genomic and morphological characterization of Knufia obscura isolated from the Mars 2020 spacecraft assembly facility.</title>
        <authorList>
            <person name="Chander A.M."/>
            <person name="Teixeira M.M."/>
            <person name="Singh N.K."/>
            <person name="Williams M.P."/>
            <person name="Parker C.W."/>
            <person name="Leo P."/>
            <person name="Stajich J.E."/>
            <person name="Torok T."/>
            <person name="Tighe S."/>
            <person name="Mason C.E."/>
            <person name="Venkateswaran K."/>
        </authorList>
    </citation>
    <scope>NUCLEOTIDE SEQUENCE [LARGE SCALE GENOMIC DNA]</scope>
    <source>
        <strain evidence="2 3">CCFEE 5817</strain>
    </source>
</reference>
<evidence type="ECO:0000313" key="2">
    <source>
        <dbReference type="EMBL" id="KAK5940401.1"/>
    </source>
</evidence>
<gene>
    <name evidence="2" type="ORF">PMZ80_007821</name>
</gene>
<comment type="caution">
    <text evidence="2">The sequence shown here is derived from an EMBL/GenBank/DDBJ whole genome shotgun (WGS) entry which is preliminary data.</text>
</comment>
<sequence length="344" mass="38168">MNPQISNLAQLVLNGQSWATTIELHKSDIIVRDNILKHKMFRHLPADSGMRLALQQVYPDMLYEVSDILAQVPDDELLQKCLQSVTSTSEHCLRDKQQEVRRQYPTLPDPMVYWLSLIRDDGMRAGVAYRLGYPAAKQALNPRNALDTTALFRSSSRDPMNDSLDVAQHDEEQDNDSRNPNDATGAEDDEDEGALPVQMSEGPRPNKWAHDAVPEKEYNGSAFEDDNAVPFVTSLATSPQSSREMGSEDGPSTPPLQGDYEETSPTSNPSCGLNSIAFSPIRTLKHKQSRKPLTYPTDSDDGASIEGSLGEDPSDNSDDSSEPDDEPRRNNPESMEEQVGPFSY</sequence>
<accession>A0ABR0RIF5</accession>
<organism evidence="2 3">
    <name type="scientific">Knufia obscura</name>
    <dbReference type="NCBI Taxonomy" id="1635080"/>
    <lineage>
        <taxon>Eukaryota</taxon>
        <taxon>Fungi</taxon>
        <taxon>Dikarya</taxon>
        <taxon>Ascomycota</taxon>
        <taxon>Pezizomycotina</taxon>
        <taxon>Eurotiomycetes</taxon>
        <taxon>Chaetothyriomycetidae</taxon>
        <taxon>Chaetothyriales</taxon>
        <taxon>Trichomeriaceae</taxon>
        <taxon>Knufia</taxon>
    </lineage>
</organism>
<feature type="compositionally biased region" description="Acidic residues" evidence="1">
    <location>
        <begin position="312"/>
        <end position="325"/>
    </location>
</feature>
<feature type="compositionally biased region" description="Polar residues" evidence="1">
    <location>
        <begin position="234"/>
        <end position="244"/>
    </location>
</feature>
<dbReference type="GeneID" id="90001270"/>
<feature type="compositionally biased region" description="Basic and acidic residues" evidence="1">
    <location>
        <begin position="208"/>
        <end position="218"/>
    </location>
</feature>
<proteinExistence type="predicted"/>
<dbReference type="Proteomes" id="UP001334248">
    <property type="component" value="Unassembled WGS sequence"/>
</dbReference>
<name>A0ABR0RIF5_9EURO</name>
<evidence type="ECO:0000256" key="1">
    <source>
        <dbReference type="SAM" id="MobiDB-lite"/>
    </source>
</evidence>
<feature type="compositionally biased region" description="Basic and acidic residues" evidence="1">
    <location>
        <begin position="167"/>
        <end position="179"/>
    </location>
</feature>
<dbReference type="EMBL" id="JAVHJV010000009">
    <property type="protein sequence ID" value="KAK5940401.1"/>
    <property type="molecule type" value="Genomic_DNA"/>
</dbReference>
<feature type="region of interest" description="Disordered" evidence="1">
    <location>
        <begin position="153"/>
        <end position="344"/>
    </location>
</feature>